<reference evidence="1 2" key="1">
    <citation type="submission" date="2024-06" db="EMBL/GenBank/DDBJ databases">
        <title>Genomic Encyclopedia of Type Strains, Phase IV (KMG-IV): sequencing the most valuable type-strain genomes for metagenomic binning, comparative biology and taxonomic classification.</title>
        <authorList>
            <person name="Goeker M."/>
        </authorList>
    </citation>
    <scope>NUCLEOTIDE SEQUENCE [LARGE SCALE GENOMIC DNA]</scope>
    <source>
        <strain evidence="1 2">DSM 23650</strain>
    </source>
</reference>
<accession>A0ABV2FQS6</accession>
<dbReference type="Proteomes" id="UP001549112">
    <property type="component" value="Unassembled WGS sequence"/>
</dbReference>
<dbReference type="EMBL" id="JBEPLT010000029">
    <property type="protein sequence ID" value="MET3560825.1"/>
    <property type="molecule type" value="Genomic_DNA"/>
</dbReference>
<name>A0ABV2FQS6_9HYPH</name>
<proteinExistence type="predicted"/>
<sequence>MEPCFECVFLSINNDIILVFMTSLFCLPSVLKGSTSEFHPYLS</sequence>
<protein>
    <recommendedName>
        <fullName evidence="3">Palindromic element RPE4 domain-containing protein</fullName>
    </recommendedName>
</protein>
<gene>
    <name evidence="1" type="ORF">ABID39_001541</name>
</gene>
<keyword evidence="2" id="KW-1185">Reference proteome</keyword>
<evidence type="ECO:0000313" key="1">
    <source>
        <dbReference type="EMBL" id="MET3560825.1"/>
    </source>
</evidence>
<evidence type="ECO:0008006" key="3">
    <source>
        <dbReference type="Google" id="ProtNLM"/>
    </source>
</evidence>
<organism evidence="1 2">
    <name type="scientific">Bartonella japonica</name>
    <dbReference type="NCBI Taxonomy" id="357761"/>
    <lineage>
        <taxon>Bacteria</taxon>
        <taxon>Pseudomonadati</taxon>
        <taxon>Pseudomonadota</taxon>
        <taxon>Alphaproteobacteria</taxon>
        <taxon>Hyphomicrobiales</taxon>
        <taxon>Bartonellaceae</taxon>
        <taxon>Bartonella</taxon>
    </lineage>
</organism>
<evidence type="ECO:0000313" key="2">
    <source>
        <dbReference type="Proteomes" id="UP001549112"/>
    </source>
</evidence>
<comment type="caution">
    <text evidence="1">The sequence shown here is derived from an EMBL/GenBank/DDBJ whole genome shotgun (WGS) entry which is preliminary data.</text>
</comment>